<dbReference type="SUPFAM" id="SSF52743">
    <property type="entry name" value="Subtilisin-like"/>
    <property type="match status" value="1"/>
</dbReference>
<dbReference type="SUPFAM" id="SSF49785">
    <property type="entry name" value="Galactose-binding domain-like"/>
    <property type="match status" value="1"/>
</dbReference>
<dbReference type="PROSITE" id="PS00137">
    <property type="entry name" value="SUBTILASE_HIS"/>
    <property type="match status" value="1"/>
</dbReference>
<evidence type="ECO:0000256" key="5">
    <source>
        <dbReference type="ARBA" id="ARBA00022801"/>
    </source>
</evidence>
<dbReference type="Pfam" id="PF01483">
    <property type="entry name" value="P_proprotein"/>
    <property type="match status" value="1"/>
</dbReference>
<organism evidence="13 14">
    <name type="scientific">Brachionus calyciflorus</name>
    <dbReference type="NCBI Taxonomy" id="104777"/>
    <lineage>
        <taxon>Eukaryota</taxon>
        <taxon>Metazoa</taxon>
        <taxon>Spiralia</taxon>
        <taxon>Gnathifera</taxon>
        <taxon>Rotifera</taxon>
        <taxon>Eurotatoria</taxon>
        <taxon>Monogononta</taxon>
        <taxon>Pseudotrocha</taxon>
        <taxon>Ploima</taxon>
        <taxon>Brachionidae</taxon>
        <taxon>Brachionus</taxon>
    </lineage>
</organism>
<evidence type="ECO:0000256" key="1">
    <source>
        <dbReference type="ARBA" id="ARBA00005325"/>
    </source>
</evidence>
<evidence type="ECO:0000313" key="13">
    <source>
        <dbReference type="EMBL" id="CAF0711359.1"/>
    </source>
</evidence>
<keyword evidence="5 11" id="KW-0378">Hydrolase</keyword>
<keyword evidence="4" id="KW-0732">Signal</keyword>
<dbReference type="InterPro" id="IPR008979">
    <property type="entry name" value="Galactose-bd-like_sf"/>
</dbReference>
<evidence type="ECO:0000313" key="14">
    <source>
        <dbReference type="Proteomes" id="UP000663879"/>
    </source>
</evidence>
<keyword evidence="2 11" id="KW-0645">Protease</keyword>
<dbReference type="InterPro" id="IPR022398">
    <property type="entry name" value="Peptidase_S8_His-AS"/>
</dbReference>
<dbReference type="InterPro" id="IPR034182">
    <property type="entry name" value="Kexin/furin"/>
</dbReference>
<keyword evidence="9" id="KW-0325">Glycoprotein</keyword>
<dbReference type="FunFam" id="2.60.120.260:FF:000006">
    <property type="entry name" value="Proprotein convertase subtilisin/kexin type 5"/>
    <property type="match status" value="1"/>
</dbReference>
<keyword evidence="6 11" id="KW-0720">Serine protease</keyword>
<dbReference type="CDD" id="cd04059">
    <property type="entry name" value="Peptidases_S8_Protein_convertases_Kexins_Furin-like"/>
    <property type="match status" value="1"/>
</dbReference>
<comment type="similarity">
    <text evidence="1">Belongs to the peptidase S8 family. Furin subfamily.</text>
</comment>
<evidence type="ECO:0000256" key="3">
    <source>
        <dbReference type="ARBA" id="ARBA00022685"/>
    </source>
</evidence>
<dbReference type="Pfam" id="PF00082">
    <property type="entry name" value="Peptidase_S8"/>
    <property type="match status" value="1"/>
</dbReference>
<dbReference type="GO" id="GO:0004252">
    <property type="term" value="F:serine-type endopeptidase activity"/>
    <property type="evidence" value="ECO:0007669"/>
    <property type="project" value="UniProtKB-UniRule"/>
</dbReference>
<keyword evidence="3" id="KW-0165">Cleavage on pair of basic residues</keyword>
<dbReference type="EMBL" id="CAJNOC010000064">
    <property type="protein sequence ID" value="CAF0711359.1"/>
    <property type="molecule type" value="Genomic_DNA"/>
</dbReference>
<dbReference type="InterPro" id="IPR000209">
    <property type="entry name" value="Peptidase_S8/S53_dom"/>
</dbReference>
<name>A0A813M5F3_9BILA</name>
<dbReference type="Gene3D" id="2.60.120.260">
    <property type="entry name" value="Galactose-binding domain-like"/>
    <property type="match status" value="1"/>
</dbReference>
<protein>
    <recommendedName>
        <fullName evidence="12">P/Homo B domain-containing protein</fullName>
    </recommendedName>
</protein>
<dbReference type="InterPro" id="IPR023827">
    <property type="entry name" value="Peptidase_S8_Asp-AS"/>
</dbReference>
<dbReference type="PROSITE" id="PS51829">
    <property type="entry name" value="P_HOMO_B"/>
    <property type="match status" value="1"/>
</dbReference>
<evidence type="ECO:0000259" key="12">
    <source>
        <dbReference type="PROSITE" id="PS51829"/>
    </source>
</evidence>
<reference evidence="13" key="1">
    <citation type="submission" date="2021-02" db="EMBL/GenBank/DDBJ databases">
        <authorList>
            <person name="Nowell W R."/>
        </authorList>
    </citation>
    <scope>NUCLEOTIDE SEQUENCE</scope>
    <source>
        <strain evidence="13">Ploen Becks lab</strain>
    </source>
</reference>
<dbReference type="InterPro" id="IPR015500">
    <property type="entry name" value="Peptidase_S8_subtilisin-rel"/>
</dbReference>
<evidence type="ECO:0000256" key="11">
    <source>
        <dbReference type="PROSITE-ProRule" id="PRU01240"/>
    </source>
</evidence>
<keyword evidence="14" id="KW-1185">Reference proteome</keyword>
<evidence type="ECO:0000256" key="7">
    <source>
        <dbReference type="ARBA" id="ARBA00023145"/>
    </source>
</evidence>
<dbReference type="PROSITE" id="PS51892">
    <property type="entry name" value="SUBTILASE"/>
    <property type="match status" value="1"/>
</dbReference>
<gene>
    <name evidence="13" type="ORF">OXX778_LOCUS1093</name>
</gene>
<dbReference type="GO" id="GO:0000139">
    <property type="term" value="C:Golgi membrane"/>
    <property type="evidence" value="ECO:0007669"/>
    <property type="project" value="TreeGrafter"/>
</dbReference>
<dbReference type="Gene3D" id="3.40.50.200">
    <property type="entry name" value="Peptidase S8/S53 domain"/>
    <property type="match status" value="1"/>
</dbReference>
<feature type="active site" description="Charge relay system" evidence="10 11">
    <location>
        <position position="503"/>
    </location>
</feature>
<feature type="active site" description="Charge relay system" evidence="10 11">
    <location>
        <position position="321"/>
    </location>
</feature>
<keyword evidence="7" id="KW-0865">Zymogen</keyword>
<evidence type="ECO:0000256" key="2">
    <source>
        <dbReference type="ARBA" id="ARBA00022670"/>
    </source>
</evidence>
<proteinExistence type="inferred from homology"/>
<dbReference type="GO" id="GO:0016485">
    <property type="term" value="P:protein processing"/>
    <property type="evidence" value="ECO:0007669"/>
    <property type="project" value="TreeGrafter"/>
</dbReference>
<evidence type="ECO:0000256" key="6">
    <source>
        <dbReference type="ARBA" id="ARBA00022825"/>
    </source>
</evidence>
<dbReference type="InterPro" id="IPR023828">
    <property type="entry name" value="Peptidase_S8_Ser-AS"/>
</dbReference>
<keyword evidence="8" id="KW-1015">Disulfide bond</keyword>
<dbReference type="InterPro" id="IPR036852">
    <property type="entry name" value="Peptidase_S8/S53_dom_sf"/>
</dbReference>
<dbReference type="InterPro" id="IPR002884">
    <property type="entry name" value="P_dom"/>
</dbReference>
<dbReference type="PRINTS" id="PR00723">
    <property type="entry name" value="SUBTILISIN"/>
</dbReference>
<comment type="caution">
    <text evidence="13">The sequence shown here is derived from an EMBL/GenBank/DDBJ whole genome shotgun (WGS) entry which is preliminary data.</text>
</comment>
<evidence type="ECO:0000256" key="10">
    <source>
        <dbReference type="PIRSR" id="PIRSR615500-1"/>
    </source>
</evidence>
<dbReference type="AlphaFoldDB" id="A0A813M5F3"/>
<dbReference type="PROSITE" id="PS00136">
    <property type="entry name" value="SUBTILASE_ASP"/>
    <property type="match status" value="1"/>
</dbReference>
<evidence type="ECO:0000256" key="4">
    <source>
        <dbReference type="ARBA" id="ARBA00022729"/>
    </source>
</evidence>
<sequence length="763" mass="87013">MNFDEVDQDDLEDSFTNLFEGCLNKKGGEAILIDNFVYNIHIHNEYSNIYYWRCAQRPSFLSLIQNGIALNKNLFNGVDSYDQDFDEYALDLAIKLKKEFSDDPISDLFAAMYGLEKIARITELDDGLFHFKISNDDIYSENLMSMNQLNKMRKKRLIKRRSKRYVYKKLESIKEDDRVEYVLPQVYLNRHKRDISQRELIKLLDDLFNKEDFESKKEKKRNEFSSKSEIRFNDQNFDKQWYLVNDGSLNIPKLHDLNVKEAWIKGYTGKNVSIVVVDDGLDHEHPDFIGKYRADISYDLNDEDDPNHDPMPSTFDNQNNHGTRCAGAAAANANNSVCGVGVAYNAEIGGIRVLDGQITDLLEARALAYKSKDVHIRSASWGPKDDGAHMEYPGPFVNLALEYGVKNGRNGKGTLYVWASGNGGGNDDDCSCDGYVSHWNIISIGSINHRGVRPYFMELCPSTMAVVYSGGNSNIEGDEDDPGVRVVASDVRGKCTTQFQGTSSAAPLAAGALALVLEANPDLTYRDVMHLIAKTARIPNIEDTSGWIVNGGRYHVNEKYGFGVLDVSQMIQEAQNWVNVPERTKCEIQYQGELPELVSGDYKVIELSTFSCKNVDLLEHTIANISFTYSMRGNLKMALKSPHGTSSEILSYRKNDKSKKGIKFFPFMTLFNWGENPRGIWKLIIETKKDDIDEDDISNGKIEYFSLIFYGTKQNIERSSFSKRFRDYKVDSYIPNEETIKRIYKNELIQSREVKIKHKRDMK</sequence>
<dbReference type="Proteomes" id="UP000663879">
    <property type="component" value="Unassembled WGS sequence"/>
</dbReference>
<evidence type="ECO:0000256" key="8">
    <source>
        <dbReference type="ARBA" id="ARBA00023157"/>
    </source>
</evidence>
<dbReference type="OrthoDB" id="300641at2759"/>
<dbReference type="FunFam" id="3.40.50.200:FF:000021">
    <property type="entry name" value="Proprotein convertase subtilisin/kexin type 5a"/>
    <property type="match status" value="1"/>
</dbReference>
<feature type="active site" description="Charge relay system" evidence="10 11">
    <location>
        <position position="278"/>
    </location>
</feature>
<dbReference type="PANTHER" id="PTHR42884:SF23">
    <property type="entry name" value="FURIN-LIKE PROTEASE 2"/>
    <property type="match status" value="1"/>
</dbReference>
<dbReference type="GO" id="GO:0005802">
    <property type="term" value="C:trans-Golgi network"/>
    <property type="evidence" value="ECO:0007669"/>
    <property type="project" value="TreeGrafter"/>
</dbReference>
<dbReference type="PANTHER" id="PTHR42884">
    <property type="entry name" value="PROPROTEIN CONVERTASE SUBTILISIN/KEXIN-RELATED"/>
    <property type="match status" value="1"/>
</dbReference>
<feature type="domain" description="P/Homo B" evidence="12">
    <location>
        <begin position="579"/>
        <end position="715"/>
    </location>
</feature>
<evidence type="ECO:0000256" key="9">
    <source>
        <dbReference type="ARBA" id="ARBA00023180"/>
    </source>
</evidence>
<dbReference type="PROSITE" id="PS00138">
    <property type="entry name" value="SUBTILASE_SER"/>
    <property type="match status" value="1"/>
</dbReference>
<accession>A0A813M5F3</accession>